<evidence type="ECO:0000256" key="2">
    <source>
        <dbReference type="SAM" id="Phobius"/>
    </source>
</evidence>
<feature type="region of interest" description="Disordered" evidence="1">
    <location>
        <begin position="492"/>
        <end position="587"/>
    </location>
</feature>
<name>A0A1J1JBE9_9DIPT</name>
<accession>A0A1J1JBE9</accession>
<proteinExistence type="predicted"/>
<sequence length="587" mass="67008">MEQEKTRESDEAYRIRQANSVKIAKIVAFTVILSSFILGSFMLASTYLQAKATCDQVSALDAILDKELMLETMQQDLPNPEALMSREVNENTNVMQDLSKDEMHKPNKKDETNPDDVETIDVDNNEDEDELNDIDSDMKRVHIKLPLDFDLSELAHNILMNNQKSRMNCVVERRRTEELEEPKPMNPFNVFMNEPKKEKVTGERIAIFCETGAPKEPEPIVQIRRIVMPFPFAGPMNRFAPQMGPQMGPQFHPPMNQPPFPPQFPPQVPQFMAQNQVNMPSHMNMPPQRMNFQGPTPPQQMDFQGPPPQRMNFQGPPPPQQMNFQGPPPPQQMNFQGPPPNFQPQMRIPFPPQNIQFTQQQLPSVPAQMMTPPRPEVPQFRLINPAPQQLPNLERQQSSEEESEQPMPIPEVRIHLRRIHMPASIGDIFPFLNSIQNGDIEGPKEIEAPRQNVQVQQMPLAVALSKVGITPEDLRNIQEMAERKFQEHIREMVEDNDSESESTSEEDSDSGMQTATPEQDSSEMKEKVEELSEASSQQEQSDEEKPQILALGRSNFGRSLNPVQLPSHMTDNSEIQEAERADFVHPR</sequence>
<feature type="compositionally biased region" description="Acidic residues" evidence="1">
    <location>
        <begin position="494"/>
        <end position="509"/>
    </location>
</feature>
<feature type="compositionally biased region" description="Basic and acidic residues" evidence="1">
    <location>
        <begin position="577"/>
        <end position="587"/>
    </location>
</feature>
<dbReference type="AlphaFoldDB" id="A0A1J1JBE9"/>
<gene>
    <name evidence="3" type="ORF">CLUMA_CG021271</name>
</gene>
<dbReference type="EMBL" id="CVRI01000075">
    <property type="protein sequence ID" value="CRL08385.1"/>
    <property type="molecule type" value="Genomic_DNA"/>
</dbReference>
<feature type="region of interest" description="Disordered" evidence="1">
    <location>
        <begin position="97"/>
        <end position="121"/>
    </location>
</feature>
<dbReference type="OrthoDB" id="8964374at2759"/>
<organism evidence="3 4">
    <name type="scientific">Clunio marinus</name>
    <dbReference type="NCBI Taxonomy" id="568069"/>
    <lineage>
        <taxon>Eukaryota</taxon>
        <taxon>Metazoa</taxon>
        <taxon>Ecdysozoa</taxon>
        <taxon>Arthropoda</taxon>
        <taxon>Hexapoda</taxon>
        <taxon>Insecta</taxon>
        <taxon>Pterygota</taxon>
        <taxon>Neoptera</taxon>
        <taxon>Endopterygota</taxon>
        <taxon>Diptera</taxon>
        <taxon>Nematocera</taxon>
        <taxon>Chironomoidea</taxon>
        <taxon>Chironomidae</taxon>
        <taxon>Clunio</taxon>
    </lineage>
</organism>
<feature type="transmembrane region" description="Helical" evidence="2">
    <location>
        <begin position="26"/>
        <end position="48"/>
    </location>
</feature>
<feature type="compositionally biased region" description="Basic and acidic residues" evidence="1">
    <location>
        <begin position="98"/>
        <end position="112"/>
    </location>
</feature>
<keyword evidence="4" id="KW-1185">Reference proteome</keyword>
<evidence type="ECO:0000313" key="4">
    <source>
        <dbReference type="Proteomes" id="UP000183832"/>
    </source>
</evidence>
<feature type="compositionally biased region" description="Polar residues" evidence="1">
    <location>
        <begin position="556"/>
        <end position="575"/>
    </location>
</feature>
<evidence type="ECO:0000313" key="3">
    <source>
        <dbReference type="EMBL" id="CRL08385.1"/>
    </source>
</evidence>
<reference evidence="3 4" key="1">
    <citation type="submission" date="2015-04" db="EMBL/GenBank/DDBJ databases">
        <authorList>
            <person name="Syromyatnikov M.Y."/>
            <person name="Popov V.N."/>
        </authorList>
    </citation>
    <scope>NUCLEOTIDE SEQUENCE [LARGE SCALE GENOMIC DNA]</scope>
</reference>
<keyword evidence="2" id="KW-0472">Membrane</keyword>
<keyword evidence="2" id="KW-0812">Transmembrane</keyword>
<evidence type="ECO:0000256" key="1">
    <source>
        <dbReference type="SAM" id="MobiDB-lite"/>
    </source>
</evidence>
<protein>
    <submittedName>
        <fullName evidence="3">CLUMA_CG021271, isoform A</fullName>
    </submittedName>
</protein>
<dbReference type="Proteomes" id="UP000183832">
    <property type="component" value="Unassembled WGS sequence"/>
</dbReference>
<keyword evidence="2" id="KW-1133">Transmembrane helix</keyword>
<feature type="region of interest" description="Disordered" evidence="1">
    <location>
        <begin position="389"/>
        <end position="408"/>
    </location>
</feature>